<accession>A0A8U0HR60</accession>
<reference evidence="2 3" key="1">
    <citation type="submission" date="2022-04" db="EMBL/GenBank/DDBJ databases">
        <title>Diverse halophilic archaea isolated from saline environments.</title>
        <authorList>
            <person name="Cui H.-L."/>
        </authorList>
    </citation>
    <scope>NUCLEOTIDE SEQUENCE [LARGE SCALE GENOMIC DNA]</scope>
    <source>
        <strain evidence="2 3">XZYJT49</strain>
    </source>
</reference>
<protein>
    <recommendedName>
        <fullName evidence="4">Preprotein translocase subunit TatA</fullName>
    </recommendedName>
</protein>
<organism evidence="2 3">
    <name type="scientific">Halorussus limi</name>
    <dbReference type="NCBI Taxonomy" id="2938695"/>
    <lineage>
        <taxon>Archaea</taxon>
        <taxon>Methanobacteriati</taxon>
        <taxon>Methanobacteriota</taxon>
        <taxon>Stenosarchaea group</taxon>
        <taxon>Halobacteria</taxon>
        <taxon>Halobacteriales</taxon>
        <taxon>Haladaptataceae</taxon>
        <taxon>Halorussus</taxon>
    </lineage>
</organism>
<evidence type="ECO:0000256" key="1">
    <source>
        <dbReference type="SAM" id="Phobius"/>
    </source>
</evidence>
<feature type="transmembrane region" description="Helical" evidence="1">
    <location>
        <begin position="14"/>
        <end position="39"/>
    </location>
</feature>
<gene>
    <name evidence="2" type="ORF">M0R89_12330</name>
</gene>
<evidence type="ECO:0000313" key="3">
    <source>
        <dbReference type="Proteomes" id="UP000830729"/>
    </source>
</evidence>
<dbReference type="AlphaFoldDB" id="A0A8U0HR60"/>
<keyword evidence="3" id="KW-1185">Reference proteome</keyword>
<keyword evidence="1" id="KW-0472">Membrane</keyword>
<sequence>MVPLFGPVPGGMEIAVILLVALLVFGLPIVLIGGGLVLYRETQSDGPASEEVESLRREVRHLREEIDELDDRQ</sequence>
<dbReference type="EMBL" id="CP096659">
    <property type="protein sequence ID" value="UPV73331.1"/>
    <property type="molecule type" value="Genomic_DNA"/>
</dbReference>
<dbReference type="Proteomes" id="UP000830729">
    <property type="component" value="Chromosome"/>
</dbReference>
<evidence type="ECO:0008006" key="4">
    <source>
        <dbReference type="Google" id="ProtNLM"/>
    </source>
</evidence>
<dbReference type="RefSeq" id="WP_248649387.1">
    <property type="nucleotide sequence ID" value="NZ_CP096659.1"/>
</dbReference>
<proteinExistence type="predicted"/>
<dbReference type="KEGG" id="halx:M0R89_12330"/>
<dbReference type="GeneID" id="72185999"/>
<keyword evidence="1" id="KW-0812">Transmembrane</keyword>
<evidence type="ECO:0000313" key="2">
    <source>
        <dbReference type="EMBL" id="UPV73331.1"/>
    </source>
</evidence>
<keyword evidence="1" id="KW-1133">Transmembrane helix</keyword>
<name>A0A8U0HR60_9EURY</name>